<evidence type="ECO:0000313" key="2">
    <source>
        <dbReference type="EMBL" id="PHH49822.1"/>
    </source>
</evidence>
<gene>
    <name evidence="2" type="ORF">CFIMG_005775RA</name>
</gene>
<evidence type="ECO:0000313" key="3">
    <source>
        <dbReference type="Proteomes" id="UP000222788"/>
    </source>
</evidence>
<dbReference type="AlphaFoldDB" id="A0A2C5WVR0"/>
<sequence>MVPDTWKKNDLRDGLAASYAASDDYRRLQSLNFKMAFSNNFELVDMGRGAYDISGVPTTPKPTGGSTNSSNKK</sequence>
<dbReference type="EMBL" id="APWK03000167">
    <property type="protein sequence ID" value="PHH49822.1"/>
    <property type="molecule type" value="Genomic_DNA"/>
</dbReference>
<dbReference type="Proteomes" id="UP000222788">
    <property type="component" value="Unassembled WGS sequence"/>
</dbReference>
<reference evidence="2 3" key="1">
    <citation type="journal article" date="2013" name="Fungal Biol.">
        <title>Analysis of microsatellite markers in the genome of the plant pathogen Ceratocystis fimbriata.</title>
        <authorList>
            <person name="Simpson M.C."/>
            <person name="Wilken P.M."/>
            <person name="Coetzee M.P."/>
            <person name="Wingfield M.J."/>
            <person name="Wingfield B.D."/>
        </authorList>
    </citation>
    <scope>NUCLEOTIDE SEQUENCE [LARGE SCALE GENOMIC DNA]</scope>
    <source>
        <strain evidence="2 3">CBS 114723</strain>
    </source>
</reference>
<comment type="caution">
    <text evidence="2">The sequence shown here is derived from an EMBL/GenBank/DDBJ whole genome shotgun (WGS) entry which is preliminary data.</text>
</comment>
<organism evidence="2 3">
    <name type="scientific">Ceratocystis fimbriata CBS 114723</name>
    <dbReference type="NCBI Taxonomy" id="1035309"/>
    <lineage>
        <taxon>Eukaryota</taxon>
        <taxon>Fungi</taxon>
        <taxon>Dikarya</taxon>
        <taxon>Ascomycota</taxon>
        <taxon>Pezizomycotina</taxon>
        <taxon>Sordariomycetes</taxon>
        <taxon>Hypocreomycetidae</taxon>
        <taxon>Microascales</taxon>
        <taxon>Ceratocystidaceae</taxon>
        <taxon>Ceratocystis</taxon>
    </lineage>
</organism>
<keyword evidence="3" id="KW-1185">Reference proteome</keyword>
<evidence type="ECO:0000256" key="1">
    <source>
        <dbReference type="SAM" id="MobiDB-lite"/>
    </source>
</evidence>
<proteinExistence type="predicted"/>
<feature type="compositionally biased region" description="Polar residues" evidence="1">
    <location>
        <begin position="64"/>
        <end position="73"/>
    </location>
</feature>
<accession>A0A2C5WVR0</accession>
<name>A0A2C5WVR0_9PEZI</name>
<reference evidence="2 3" key="2">
    <citation type="journal article" date="2013" name="IMA Fungus">
        <title>IMA Genome-F 1: Ceratocystis fimbriata: Draft nuclear genome sequence for the plant pathogen, Ceratocystis fimbriata.</title>
        <authorList>
            <person name="Wilken P.M."/>
            <person name="Steenkamp E.T."/>
            <person name="Wingfield M.J."/>
            <person name="de Beer Z.W."/>
            <person name="Wingfield B.D."/>
        </authorList>
    </citation>
    <scope>NUCLEOTIDE SEQUENCE [LARGE SCALE GENOMIC DNA]</scope>
    <source>
        <strain evidence="2 3">CBS 114723</strain>
    </source>
</reference>
<feature type="region of interest" description="Disordered" evidence="1">
    <location>
        <begin position="52"/>
        <end position="73"/>
    </location>
</feature>
<protein>
    <submittedName>
        <fullName evidence="2">Uncharacterized protein</fullName>
    </submittedName>
</protein>